<organism evidence="1">
    <name type="scientific">viral metagenome</name>
    <dbReference type="NCBI Taxonomy" id="1070528"/>
    <lineage>
        <taxon>unclassified sequences</taxon>
        <taxon>metagenomes</taxon>
        <taxon>organismal metagenomes</taxon>
    </lineage>
</organism>
<dbReference type="AlphaFoldDB" id="A0A6C0DW13"/>
<sequence>MKDENVLTPLYKLRMFNIVSTVFFSNSWNSMFCSTGAEENTVGSYSLLKMNSYSNDCDIIRLLLIYIYKKKIDKSDKKKIFTIIRELRVRSK</sequence>
<dbReference type="EMBL" id="MN739679">
    <property type="protein sequence ID" value="QHT20550.1"/>
    <property type="molecule type" value="Genomic_DNA"/>
</dbReference>
<accession>A0A6C0DW13</accession>
<proteinExistence type="predicted"/>
<evidence type="ECO:0000313" key="1">
    <source>
        <dbReference type="EMBL" id="QHT20550.1"/>
    </source>
</evidence>
<protein>
    <submittedName>
        <fullName evidence="1">Uncharacterized protein</fullName>
    </submittedName>
</protein>
<name>A0A6C0DW13_9ZZZZ</name>
<reference evidence="1" key="1">
    <citation type="journal article" date="2020" name="Nature">
        <title>Giant virus diversity and host interactions through global metagenomics.</title>
        <authorList>
            <person name="Schulz F."/>
            <person name="Roux S."/>
            <person name="Paez-Espino D."/>
            <person name="Jungbluth S."/>
            <person name="Walsh D.A."/>
            <person name="Denef V.J."/>
            <person name="McMahon K.D."/>
            <person name="Konstantinidis K.T."/>
            <person name="Eloe-Fadrosh E.A."/>
            <person name="Kyrpides N.C."/>
            <person name="Woyke T."/>
        </authorList>
    </citation>
    <scope>NUCLEOTIDE SEQUENCE</scope>
    <source>
        <strain evidence="1">GVMAG-M-3300023174-68</strain>
    </source>
</reference>